<name>A0A8J6HXN4_TENMO</name>
<reference evidence="1" key="1">
    <citation type="journal article" date="2020" name="J Insects Food Feed">
        <title>The yellow mealworm (Tenebrio molitor) genome: a resource for the emerging insects as food and feed industry.</title>
        <authorList>
            <person name="Eriksson T."/>
            <person name="Andere A."/>
            <person name="Kelstrup H."/>
            <person name="Emery V."/>
            <person name="Picard C."/>
        </authorList>
    </citation>
    <scope>NUCLEOTIDE SEQUENCE</scope>
    <source>
        <strain evidence="1">Stoneville</strain>
        <tissue evidence="1">Whole head</tissue>
    </source>
</reference>
<dbReference type="AlphaFoldDB" id="A0A8J6HXN4"/>
<keyword evidence="2" id="KW-1185">Reference proteome</keyword>
<reference evidence="1" key="2">
    <citation type="submission" date="2021-08" db="EMBL/GenBank/DDBJ databases">
        <authorList>
            <person name="Eriksson T."/>
        </authorList>
    </citation>
    <scope>NUCLEOTIDE SEQUENCE</scope>
    <source>
        <strain evidence="1">Stoneville</strain>
        <tissue evidence="1">Whole head</tissue>
    </source>
</reference>
<proteinExistence type="predicted"/>
<sequence>MSPVAVFASSFASRNSLLNLSPCLMSSEQPPHFHFCDFFCLILLSQEQPASSLFEHALVTAKATLAADTADKYAASLLPATSSFHTLPHPPPIPTDCDNVSERDVLLWKRSTIPSAVPELVLALVHRQLGAISENLDNTSALNWCPRHLLPVLLRVTRQTINLLFSSYKREEEEEEEKDCLVSPYWQLFLALNKVFEFAAAFFMGRWCQVYRIGHRDWQSELPGRKKWHCQYVQVFEGISPTVHFSARSALVGGGVFASNPGEG</sequence>
<organism evidence="1 2">
    <name type="scientific">Tenebrio molitor</name>
    <name type="common">Yellow mealworm beetle</name>
    <dbReference type="NCBI Taxonomy" id="7067"/>
    <lineage>
        <taxon>Eukaryota</taxon>
        <taxon>Metazoa</taxon>
        <taxon>Ecdysozoa</taxon>
        <taxon>Arthropoda</taxon>
        <taxon>Hexapoda</taxon>
        <taxon>Insecta</taxon>
        <taxon>Pterygota</taxon>
        <taxon>Neoptera</taxon>
        <taxon>Endopterygota</taxon>
        <taxon>Coleoptera</taxon>
        <taxon>Polyphaga</taxon>
        <taxon>Cucujiformia</taxon>
        <taxon>Tenebrionidae</taxon>
        <taxon>Tenebrio</taxon>
    </lineage>
</organism>
<accession>A0A8J6HXN4</accession>
<gene>
    <name evidence="1" type="ORF">GEV33_000674</name>
</gene>
<dbReference type="Proteomes" id="UP000719412">
    <property type="component" value="Unassembled WGS sequence"/>
</dbReference>
<evidence type="ECO:0000313" key="2">
    <source>
        <dbReference type="Proteomes" id="UP000719412"/>
    </source>
</evidence>
<evidence type="ECO:0000313" key="1">
    <source>
        <dbReference type="EMBL" id="KAH0822117.1"/>
    </source>
</evidence>
<protein>
    <submittedName>
        <fullName evidence="1">Uncharacterized protein</fullName>
    </submittedName>
</protein>
<comment type="caution">
    <text evidence="1">The sequence shown here is derived from an EMBL/GenBank/DDBJ whole genome shotgun (WGS) entry which is preliminary data.</text>
</comment>
<dbReference type="EMBL" id="JABDTM020004206">
    <property type="protein sequence ID" value="KAH0822117.1"/>
    <property type="molecule type" value="Genomic_DNA"/>
</dbReference>